<dbReference type="InterPro" id="IPR036259">
    <property type="entry name" value="MFS_trans_sf"/>
</dbReference>
<evidence type="ECO:0000256" key="4">
    <source>
        <dbReference type="ARBA" id="ARBA00023136"/>
    </source>
</evidence>
<proteinExistence type="predicted"/>
<dbReference type="GO" id="GO:0005886">
    <property type="term" value="C:plasma membrane"/>
    <property type="evidence" value="ECO:0007669"/>
    <property type="project" value="TreeGrafter"/>
</dbReference>
<dbReference type="Proteomes" id="UP001251528">
    <property type="component" value="Unassembled WGS sequence"/>
</dbReference>
<accession>A0AAJ0FWP5</accession>
<dbReference type="PANTHER" id="PTHR23501">
    <property type="entry name" value="MAJOR FACILITATOR SUPERFAMILY"/>
    <property type="match status" value="1"/>
</dbReference>
<dbReference type="AlphaFoldDB" id="A0AAJ0FWP5"/>
<protein>
    <submittedName>
        <fullName evidence="6">Uncharacterized protein</fullName>
    </submittedName>
</protein>
<organism evidence="6 7">
    <name type="scientific">Conoideocrella luteorostrata</name>
    <dbReference type="NCBI Taxonomy" id="1105319"/>
    <lineage>
        <taxon>Eukaryota</taxon>
        <taxon>Fungi</taxon>
        <taxon>Dikarya</taxon>
        <taxon>Ascomycota</taxon>
        <taxon>Pezizomycotina</taxon>
        <taxon>Sordariomycetes</taxon>
        <taxon>Hypocreomycetidae</taxon>
        <taxon>Hypocreales</taxon>
        <taxon>Clavicipitaceae</taxon>
        <taxon>Conoideocrella</taxon>
    </lineage>
</organism>
<feature type="transmembrane region" description="Helical" evidence="5">
    <location>
        <begin position="121"/>
        <end position="137"/>
    </location>
</feature>
<dbReference type="GO" id="GO:0022857">
    <property type="term" value="F:transmembrane transporter activity"/>
    <property type="evidence" value="ECO:0007669"/>
    <property type="project" value="TreeGrafter"/>
</dbReference>
<keyword evidence="7" id="KW-1185">Reference proteome</keyword>
<dbReference type="Gene3D" id="1.20.1250.20">
    <property type="entry name" value="MFS general substrate transporter like domains"/>
    <property type="match status" value="1"/>
</dbReference>
<feature type="transmembrane region" description="Helical" evidence="5">
    <location>
        <begin position="31"/>
        <end position="51"/>
    </location>
</feature>
<keyword evidence="4 5" id="KW-0472">Membrane</keyword>
<evidence type="ECO:0000313" key="7">
    <source>
        <dbReference type="Proteomes" id="UP001251528"/>
    </source>
</evidence>
<gene>
    <name evidence="6" type="ORF">QQS21_010590</name>
</gene>
<dbReference type="PANTHER" id="PTHR23501:SF43">
    <property type="entry name" value="MULTIDRUG TRANSPORTER, PUTATIVE (AFU_ORTHOLOGUE AFUA_6G03040)-RELATED"/>
    <property type="match status" value="1"/>
</dbReference>
<evidence type="ECO:0000256" key="3">
    <source>
        <dbReference type="ARBA" id="ARBA00022989"/>
    </source>
</evidence>
<dbReference type="EMBL" id="JASWJB010000314">
    <property type="protein sequence ID" value="KAK2591705.1"/>
    <property type="molecule type" value="Genomic_DNA"/>
</dbReference>
<comment type="subcellular location">
    <subcellularLocation>
        <location evidence="1">Membrane</location>
        <topology evidence="1">Multi-pass membrane protein</topology>
    </subcellularLocation>
</comment>
<evidence type="ECO:0000256" key="5">
    <source>
        <dbReference type="SAM" id="Phobius"/>
    </source>
</evidence>
<name>A0AAJ0FWP5_9HYPO</name>
<reference evidence="6" key="1">
    <citation type="submission" date="2023-06" db="EMBL/GenBank/DDBJ databases">
        <title>Conoideocrella luteorostrata (Hypocreales: Clavicipitaceae), a potential biocontrol fungus for elongate hemlock scale in United States Christmas tree production areas.</title>
        <authorList>
            <person name="Barrett H."/>
            <person name="Lovett B."/>
            <person name="Macias A.M."/>
            <person name="Stajich J.E."/>
            <person name="Kasson M.T."/>
        </authorList>
    </citation>
    <scope>NUCLEOTIDE SEQUENCE</scope>
    <source>
        <strain evidence="6">ARSEF 14590</strain>
    </source>
</reference>
<sequence>MLSGELLQIIGLVLVTTLTTPADRDWPGLYGFQVCIGFGMGLVIGTTTLLTPALTERRDLATASAAVVQSRFLGGAVILSIASAQLQALFESTETTYALAGDVQGAVEGRFVESFNLQMRIVLRVAVAAMLSSLMMWQKPQVRVP</sequence>
<keyword evidence="3 5" id="KW-1133">Transmembrane helix</keyword>
<comment type="caution">
    <text evidence="6">The sequence shown here is derived from an EMBL/GenBank/DDBJ whole genome shotgun (WGS) entry which is preliminary data.</text>
</comment>
<evidence type="ECO:0000313" key="6">
    <source>
        <dbReference type="EMBL" id="KAK2591705.1"/>
    </source>
</evidence>
<dbReference type="SUPFAM" id="SSF103473">
    <property type="entry name" value="MFS general substrate transporter"/>
    <property type="match status" value="1"/>
</dbReference>
<keyword evidence="2 5" id="KW-0812">Transmembrane</keyword>
<evidence type="ECO:0000256" key="2">
    <source>
        <dbReference type="ARBA" id="ARBA00022692"/>
    </source>
</evidence>
<evidence type="ECO:0000256" key="1">
    <source>
        <dbReference type="ARBA" id="ARBA00004141"/>
    </source>
</evidence>